<gene>
    <name evidence="2" type="ORF">SAMN06265360_1495</name>
</gene>
<protein>
    <submittedName>
        <fullName evidence="2">PEP-utilising enzyme, mobile domain</fullName>
    </submittedName>
</protein>
<dbReference type="Proteomes" id="UP000198348">
    <property type="component" value="Unassembled WGS sequence"/>
</dbReference>
<dbReference type="GO" id="GO:0016772">
    <property type="term" value="F:transferase activity, transferring phosphorus-containing groups"/>
    <property type="evidence" value="ECO:0007669"/>
    <property type="project" value="InterPro"/>
</dbReference>
<dbReference type="SUPFAM" id="SSF52009">
    <property type="entry name" value="Phosphohistidine domain"/>
    <property type="match status" value="1"/>
</dbReference>
<dbReference type="Gene3D" id="3.50.30.10">
    <property type="entry name" value="Phosphohistidine domain"/>
    <property type="match status" value="1"/>
</dbReference>
<keyword evidence="3" id="KW-1185">Reference proteome</keyword>
<dbReference type="PANTHER" id="PTHR43615">
    <property type="entry name" value="PHOSPHOENOLPYRUVATE SYNTHASE-RELATED"/>
    <property type="match status" value="1"/>
</dbReference>
<organism evidence="2 3">
    <name type="scientific">Haloechinothrix alba</name>
    <dbReference type="NCBI Taxonomy" id="664784"/>
    <lineage>
        <taxon>Bacteria</taxon>
        <taxon>Bacillati</taxon>
        <taxon>Actinomycetota</taxon>
        <taxon>Actinomycetes</taxon>
        <taxon>Pseudonocardiales</taxon>
        <taxon>Pseudonocardiaceae</taxon>
        <taxon>Haloechinothrix</taxon>
    </lineage>
</organism>
<dbReference type="InterPro" id="IPR008279">
    <property type="entry name" value="PEP-util_enz_mobile_dom"/>
</dbReference>
<feature type="domain" description="PEP-utilising enzyme mobile" evidence="1">
    <location>
        <begin position="4"/>
        <end position="54"/>
    </location>
</feature>
<dbReference type="InterPro" id="IPR036637">
    <property type="entry name" value="Phosphohistidine_dom_sf"/>
</dbReference>
<evidence type="ECO:0000313" key="3">
    <source>
        <dbReference type="Proteomes" id="UP000198348"/>
    </source>
</evidence>
<dbReference type="EMBL" id="FZNW01000049">
    <property type="protein sequence ID" value="SNR96963.1"/>
    <property type="molecule type" value="Genomic_DNA"/>
</dbReference>
<dbReference type="InterPro" id="IPR051549">
    <property type="entry name" value="PEP_Utilizing_Enz"/>
</dbReference>
<proteinExistence type="predicted"/>
<dbReference type="Pfam" id="PF00391">
    <property type="entry name" value="PEP-utilizers"/>
    <property type="match status" value="1"/>
</dbReference>
<accession>A0A239APT3</accession>
<evidence type="ECO:0000259" key="1">
    <source>
        <dbReference type="Pfam" id="PF00391"/>
    </source>
</evidence>
<reference evidence="2 3" key="1">
    <citation type="submission" date="2017-06" db="EMBL/GenBank/DDBJ databases">
        <authorList>
            <person name="Kim H.J."/>
            <person name="Triplett B.A."/>
        </authorList>
    </citation>
    <scope>NUCLEOTIDE SEQUENCE [LARGE SCALE GENOMIC DNA]</scope>
    <source>
        <strain evidence="2 3">DSM 45207</strain>
    </source>
</reference>
<evidence type="ECO:0000313" key="2">
    <source>
        <dbReference type="EMBL" id="SNR96963.1"/>
    </source>
</evidence>
<name>A0A239APT3_9PSEU</name>
<sequence>MMFLADALVVDIGCLLSHAVVMARELSIPCVMNVREGTRTVRTGDVCRVDGSAGTVEVLEGA</sequence>
<dbReference type="AlphaFoldDB" id="A0A239APT3"/>
<dbReference type="PANTHER" id="PTHR43615:SF1">
    <property type="entry name" value="PPDK_N DOMAIN-CONTAINING PROTEIN"/>
    <property type="match status" value="1"/>
</dbReference>